<keyword evidence="1" id="KW-0472">Membrane</keyword>
<evidence type="ECO:0000256" key="1">
    <source>
        <dbReference type="SAM" id="Phobius"/>
    </source>
</evidence>
<accession>A0A9D1KBH2</accession>
<keyword evidence="1" id="KW-0812">Transmembrane</keyword>
<reference evidence="2" key="2">
    <citation type="journal article" date="2021" name="PeerJ">
        <title>Extensive microbial diversity within the chicken gut microbiome revealed by metagenomics and culture.</title>
        <authorList>
            <person name="Gilroy R."/>
            <person name="Ravi A."/>
            <person name="Getino M."/>
            <person name="Pursley I."/>
            <person name="Horton D.L."/>
            <person name="Alikhan N.F."/>
            <person name="Baker D."/>
            <person name="Gharbi K."/>
            <person name="Hall N."/>
            <person name="Watson M."/>
            <person name="Adriaenssens E.M."/>
            <person name="Foster-Nyarko E."/>
            <person name="Jarju S."/>
            <person name="Secka A."/>
            <person name="Antonio M."/>
            <person name="Oren A."/>
            <person name="Chaudhuri R.R."/>
            <person name="La Ragione R."/>
            <person name="Hildebrand F."/>
            <person name="Pallen M.J."/>
        </authorList>
    </citation>
    <scope>NUCLEOTIDE SEQUENCE</scope>
    <source>
        <strain evidence="2">CHK195-26880</strain>
    </source>
</reference>
<organism evidence="2 3">
    <name type="scientific">Candidatus Onthousia faecipullorum</name>
    <dbReference type="NCBI Taxonomy" id="2840887"/>
    <lineage>
        <taxon>Bacteria</taxon>
        <taxon>Bacillati</taxon>
        <taxon>Bacillota</taxon>
        <taxon>Bacilli</taxon>
        <taxon>Candidatus Onthousia</taxon>
    </lineage>
</organism>
<dbReference type="Proteomes" id="UP000886833">
    <property type="component" value="Unassembled WGS sequence"/>
</dbReference>
<name>A0A9D1KBH2_9FIRM</name>
<evidence type="ECO:0000313" key="2">
    <source>
        <dbReference type="EMBL" id="HIT37584.1"/>
    </source>
</evidence>
<dbReference type="EMBL" id="DVKQ01000049">
    <property type="protein sequence ID" value="HIT37584.1"/>
    <property type="molecule type" value="Genomic_DNA"/>
</dbReference>
<protein>
    <submittedName>
        <fullName evidence="2">Uncharacterized protein</fullName>
    </submittedName>
</protein>
<comment type="caution">
    <text evidence="2">The sequence shown here is derived from an EMBL/GenBank/DDBJ whole genome shotgun (WGS) entry which is preliminary data.</text>
</comment>
<feature type="transmembrane region" description="Helical" evidence="1">
    <location>
        <begin position="38"/>
        <end position="60"/>
    </location>
</feature>
<dbReference type="AlphaFoldDB" id="A0A9D1KBH2"/>
<proteinExistence type="predicted"/>
<keyword evidence="1" id="KW-1133">Transmembrane helix</keyword>
<reference evidence="2" key="1">
    <citation type="submission" date="2020-10" db="EMBL/GenBank/DDBJ databases">
        <authorList>
            <person name="Gilroy R."/>
        </authorList>
    </citation>
    <scope>NUCLEOTIDE SEQUENCE</scope>
    <source>
        <strain evidence="2">CHK195-26880</strain>
    </source>
</reference>
<sequence length="113" mass="12658">MLNLTLLQQMIVVAIALSVITCAFIQKTKKYFPCSSCLVIYNLIVNFVVGALFCITFTSVDFPNSLWVSFFSFIGADTLYKSLEGKLKDYSSLVNSDYITVKKSNIINTESDK</sequence>
<feature type="transmembrane region" description="Helical" evidence="1">
    <location>
        <begin position="6"/>
        <end position="26"/>
    </location>
</feature>
<evidence type="ECO:0000313" key="3">
    <source>
        <dbReference type="Proteomes" id="UP000886833"/>
    </source>
</evidence>
<gene>
    <name evidence="2" type="ORF">IAB59_03790</name>
</gene>